<dbReference type="SUPFAM" id="SSF48230">
    <property type="entry name" value="Chondroitin AC/alginate lyase"/>
    <property type="match status" value="1"/>
</dbReference>
<reference evidence="4 5" key="1">
    <citation type="journal article" date="2008" name="J. Microbiol.">
        <title>Molecular and phylogenetic characterization of Spodoptera litura granulovirus.</title>
        <authorList>
            <person name="Wang Y."/>
            <person name="Choi J.Y."/>
            <person name="Roh J.Y."/>
            <person name="Woo S.D."/>
            <person name="Jin B.R."/>
            <person name="Je Y.H."/>
        </authorList>
    </citation>
    <scope>NUCLEOTIDE SEQUENCE [LARGE SCALE GENOMIC DNA]</scope>
    <source>
        <strain evidence="4">SlGV-K1</strain>
    </source>
</reference>
<keyword evidence="2" id="KW-0812">Transmembrane</keyword>
<dbReference type="InterPro" id="IPR006934">
    <property type="entry name" value="ODV-E66_C_baculovirus"/>
</dbReference>
<evidence type="ECO:0000313" key="5">
    <source>
        <dbReference type="Proteomes" id="UP000202782"/>
    </source>
</evidence>
<keyword evidence="5" id="KW-1185">Reference proteome</keyword>
<dbReference type="Proteomes" id="UP000202782">
    <property type="component" value="Segment"/>
</dbReference>
<dbReference type="InterPro" id="IPR008929">
    <property type="entry name" value="Chondroitin_lyas"/>
</dbReference>
<dbReference type="OrthoDB" id="1386at10239"/>
<dbReference type="GeneID" id="5184176"/>
<evidence type="ECO:0000256" key="2">
    <source>
        <dbReference type="SAM" id="Phobius"/>
    </source>
</evidence>
<feature type="transmembrane region" description="Helical" evidence="2">
    <location>
        <begin position="5"/>
        <end position="25"/>
    </location>
</feature>
<proteinExistence type="predicted"/>
<evidence type="ECO:0000259" key="3">
    <source>
        <dbReference type="Pfam" id="PF04850"/>
    </source>
</evidence>
<dbReference type="EMBL" id="DQ288858">
    <property type="protein sequence ID" value="ABQ52068.1"/>
    <property type="molecule type" value="Genomic_DNA"/>
</dbReference>
<dbReference type="GO" id="GO:0019031">
    <property type="term" value="C:viral envelope"/>
    <property type="evidence" value="ECO:0007669"/>
    <property type="project" value="InterPro"/>
</dbReference>
<name>A5IZX7_9BBAC</name>
<sequence>MTYSLILVLIIAFIAIIYILLYLPVSDPIIIPPPPCPEPPPVPSPEPTPVPSPEPTPVPSPEPTPLPSPEPSPEPTPMPSPEPTPPSSPDPDADYHFDLDMFEHYYKTSFTQQYSMRHAQVQITTLPQFSHNCSAPLYANDFRTANGFITFCEIMLQYCYRYMTETDSLYQSVEVSQLLLNCLMCLHQHLPTDPTSAPWGDDVFVFGQNMNEMLMTVACILKGTIHYTFAREMARQFISIYTPYPDQIINTITSTHISVTLAIPYIYSQMLNQRSLRSIRQDRNMERILSYISCNPNDPNSAMSVDNIFIFNNVLRNNRYITHTFYMLKYFQALFGENAVNMTSVNECIAKTISPEGQTNILFTQNFDTRNLLTLRLPINYTLGVKASEYCGVLSNLTNDYFSCIVGAVPGLAVASKIEFVQQAENITYPLPAIMNRTLFNRNHTYITSHIQSAATQSGMFILESNAMIDEQVMMPNNNSTVTMVHFDTIGAMMTLTNLPYFNLSYRSCTVLHPTGLVQFYTHVSATGVSVIPLIIAVRRYHNIAWEVQNDERITYEGIIARPIDLVNYVRPAVRMHETSNHVLVAVLDIPSDGRLYGYTHTVQHLNNTSVVSVRAIDAESFECIHVKLTYTDGNAYDIIFYYPYLFIKTDQYFSISNSSLQHIHLPEGIITQLLNVLDIDTAYEPLNCLYDPPSGFIHPFDATELQFRFRFVTS</sequence>
<gene>
    <name evidence="4" type="primary">odv-e66</name>
    <name evidence="4" type="ORF">SlGVgp125</name>
</gene>
<dbReference type="Pfam" id="PF04850">
    <property type="entry name" value="Baculo_E66"/>
    <property type="match status" value="1"/>
</dbReference>
<evidence type="ECO:0000313" key="4">
    <source>
        <dbReference type="EMBL" id="ABQ52068.1"/>
    </source>
</evidence>
<feature type="region of interest" description="Disordered" evidence="1">
    <location>
        <begin position="36"/>
        <end position="93"/>
    </location>
</feature>
<organism evidence="4 5">
    <name type="scientific">Spodoptera litura granulovirus</name>
    <dbReference type="NCBI Taxonomy" id="359919"/>
    <lineage>
        <taxon>Viruses</taxon>
        <taxon>Viruses incertae sedis</taxon>
        <taxon>Naldaviricetes</taxon>
        <taxon>Lefavirales</taxon>
        <taxon>Baculoviridae</taxon>
        <taxon>Betabaculovirus</taxon>
        <taxon>Betabaculovirus spliturae</taxon>
    </lineage>
</organism>
<dbReference type="InterPro" id="IPR043082">
    <property type="entry name" value="Baculo_ODV-E66_core"/>
</dbReference>
<dbReference type="RefSeq" id="YP_001257076.1">
    <property type="nucleotide sequence ID" value="NC_009503.1"/>
</dbReference>
<dbReference type="Gene3D" id="2.60.40.4340">
    <property type="match status" value="1"/>
</dbReference>
<feature type="compositionally biased region" description="Pro residues" evidence="1">
    <location>
        <begin position="36"/>
        <end position="89"/>
    </location>
</feature>
<accession>A5IZX7</accession>
<dbReference type="Gene3D" id="1.50.10.100">
    <property type="entry name" value="Chondroitin AC/alginate lyase"/>
    <property type="match status" value="1"/>
</dbReference>
<keyword evidence="2" id="KW-0472">Membrane</keyword>
<feature type="domain" description="Baculovirus ODV-E66 C-terminal" evidence="3">
    <location>
        <begin position="341"/>
        <end position="710"/>
    </location>
</feature>
<dbReference type="KEGG" id="vg:5184176"/>
<evidence type="ECO:0000256" key="1">
    <source>
        <dbReference type="SAM" id="MobiDB-lite"/>
    </source>
</evidence>
<protein>
    <submittedName>
        <fullName evidence="4">Odv-e66</fullName>
    </submittedName>
</protein>
<dbReference type="Gene3D" id="2.70.98.100">
    <property type="entry name" value="Baculovirus E66 occlusion-derived virus envelope protein, domain 2"/>
    <property type="match status" value="1"/>
</dbReference>
<keyword evidence="2" id="KW-1133">Transmembrane helix</keyword>